<dbReference type="PANTHER" id="PTHR37422">
    <property type="entry name" value="TEICHURONIC ACID BIOSYNTHESIS PROTEIN TUAE"/>
    <property type="match status" value="1"/>
</dbReference>
<keyword evidence="3 5" id="KW-1133">Transmembrane helix</keyword>
<dbReference type="OrthoDB" id="2081397at2"/>
<evidence type="ECO:0000256" key="4">
    <source>
        <dbReference type="ARBA" id="ARBA00023136"/>
    </source>
</evidence>
<feature type="transmembrane region" description="Helical" evidence="5">
    <location>
        <begin position="348"/>
        <end position="373"/>
    </location>
</feature>
<feature type="transmembrane region" description="Helical" evidence="5">
    <location>
        <begin position="62"/>
        <end position="81"/>
    </location>
</feature>
<evidence type="ECO:0000256" key="5">
    <source>
        <dbReference type="SAM" id="Phobius"/>
    </source>
</evidence>
<sequence>MDKLKSNLLKLCIILIPFMSVITYFNIIEFNTSLADFILLFYIFVTFIDLKNFSLKRDFPQFWIFLILILWMIISNILSLHNPNINSNGPLGILNEGIKIGISSIYFYIGYHTLKEDNTFKSILKIWVNTCIIVCVIGLIAVITYYQGSPLEFHTLVSGSRSTDVFVGTLTDPNLTALYLTISFYITLMWIKTELKIYERYVGILMLILIPLCLLLTVSRGGIIGFGSSIIVYSILHLRNINKKLLVVIPLVGILFFAWTDIDSTYLNGSLLARFTEKMEQVSEQTGEFTTRKNLAISALKMGKDHFITGVGRGNYPLNSARYLNELGIDDLSPYKTGESMKIPHNTLAGIFAELGIVGLLLYLGVFILLVIKVWKNRHLKEHEAFMYILIPLSIGVLVESLPLNIENFRGLWFLAGLFLVVEEKKAYEIIKNTVEAKESKKIIVTTLVLFLLMGVIYVDAARKTYVFNSIELSSNDIFEVAIPMDKFKEISRIYYDIQTDSSDIEYKSVSIQIVAIQQDDTEKVIQEYSYWKARGEGQVSIDPSNNTSQILFRAKPTGLEGTKVILNDIGYLKGDKKKSLVKDYFLCPNWLYEIFDKNDWLVDREVARTFNEELWGKQLNINIGDSIILKKVDYEETEDSKIKLNFVFKCVKPMNIDYILWLHGKPNNINLLSENRIQYGSANFDHLLTPGTSTWEVGKEYIHEYILPINQGMWDLNFGFWKEEGEHVYRLYVDNNEKRSGLYIGQVSFDRK</sequence>
<dbReference type="Pfam" id="PF04932">
    <property type="entry name" value="Wzy_C"/>
    <property type="match status" value="1"/>
</dbReference>
<proteinExistence type="predicted"/>
<dbReference type="RefSeq" id="WP_158740074.1">
    <property type="nucleotide sequence ID" value="NZ_WSLF01000004.1"/>
</dbReference>
<evidence type="ECO:0000256" key="2">
    <source>
        <dbReference type="ARBA" id="ARBA00022692"/>
    </source>
</evidence>
<accession>A0A7C8HFK6</accession>
<feature type="transmembrane region" description="Helical" evidence="5">
    <location>
        <begin position="385"/>
        <end position="406"/>
    </location>
</feature>
<feature type="transmembrane region" description="Helical" evidence="5">
    <location>
        <begin position="175"/>
        <end position="191"/>
    </location>
</feature>
<dbReference type="InterPro" id="IPR051533">
    <property type="entry name" value="WaaL-like"/>
</dbReference>
<feature type="transmembrane region" description="Helical" evidence="5">
    <location>
        <begin position="443"/>
        <end position="461"/>
    </location>
</feature>
<dbReference type="GO" id="GO:0016020">
    <property type="term" value="C:membrane"/>
    <property type="evidence" value="ECO:0007669"/>
    <property type="project" value="UniProtKB-SubCell"/>
</dbReference>
<feature type="transmembrane region" description="Helical" evidence="5">
    <location>
        <begin position="245"/>
        <end position="262"/>
    </location>
</feature>
<gene>
    <name evidence="7" type="ORF">GND95_06660</name>
</gene>
<dbReference type="InterPro" id="IPR007016">
    <property type="entry name" value="O-antigen_ligase-rel_domated"/>
</dbReference>
<dbReference type="Proteomes" id="UP000483018">
    <property type="component" value="Unassembled WGS sequence"/>
</dbReference>
<evidence type="ECO:0000259" key="6">
    <source>
        <dbReference type="Pfam" id="PF04932"/>
    </source>
</evidence>
<evidence type="ECO:0000256" key="3">
    <source>
        <dbReference type="ARBA" id="ARBA00022989"/>
    </source>
</evidence>
<dbReference type="PANTHER" id="PTHR37422:SF17">
    <property type="entry name" value="O-ANTIGEN LIGASE"/>
    <property type="match status" value="1"/>
</dbReference>
<keyword evidence="4 5" id="KW-0472">Membrane</keyword>
<dbReference type="EMBL" id="WSLF01000004">
    <property type="protein sequence ID" value="KAE9634988.1"/>
    <property type="molecule type" value="Genomic_DNA"/>
</dbReference>
<feature type="transmembrane region" description="Helical" evidence="5">
    <location>
        <begin position="93"/>
        <end position="114"/>
    </location>
</feature>
<keyword evidence="2 5" id="KW-0812">Transmembrane</keyword>
<evidence type="ECO:0000256" key="1">
    <source>
        <dbReference type="ARBA" id="ARBA00004141"/>
    </source>
</evidence>
<feature type="transmembrane region" description="Helical" evidence="5">
    <location>
        <begin position="223"/>
        <end position="238"/>
    </location>
</feature>
<feature type="transmembrane region" description="Helical" evidence="5">
    <location>
        <begin position="412"/>
        <end position="431"/>
    </location>
</feature>
<organism evidence="7 8">
    <name type="scientific">Defluviitalea raffinosedens</name>
    <dbReference type="NCBI Taxonomy" id="1450156"/>
    <lineage>
        <taxon>Bacteria</taxon>
        <taxon>Bacillati</taxon>
        <taxon>Bacillota</taxon>
        <taxon>Clostridia</taxon>
        <taxon>Lachnospirales</taxon>
        <taxon>Defluviitaleaceae</taxon>
        <taxon>Defluviitalea</taxon>
    </lineage>
</organism>
<feature type="transmembrane region" description="Helical" evidence="5">
    <location>
        <begin position="126"/>
        <end position="146"/>
    </location>
</feature>
<feature type="transmembrane region" description="Helical" evidence="5">
    <location>
        <begin position="33"/>
        <end position="50"/>
    </location>
</feature>
<evidence type="ECO:0000313" key="7">
    <source>
        <dbReference type="EMBL" id="KAE9634988.1"/>
    </source>
</evidence>
<comment type="subcellular location">
    <subcellularLocation>
        <location evidence="1">Membrane</location>
        <topology evidence="1">Multi-pass membrane protein</topology>
    </subcellularLocation>
</comment>
<feature type="transmembrane region" description="Helical" evidence="5">
    <location>
        <begin position="198"/>
        <end position="217"/>
    </location>
</feature>
<name>A0A7C8HFK6_9FIRM</name>
<comment type="caution">
    <text evidence="7">The sequence shown here is derived from an EMBL/GenBank/DDBJ whole genome shotgun (WGS) entry which is preliminary data.</text>
</comment>
<feature type="domain" description="O-antigen ligase-related" evidence="6">
    <location>
        <begin position="206"/>
        <end position="364"/>
    </location>
</feature>
<keyword evidence="8" id="KW-1185">Reference proteome</keyword>
<reference evidence="7 8" key="1">
    <citation type="submission" date="2019-12" db="EMBL/GenBank/DDBJ databases">
        <title>Defluviitalea raffinosedens, isolated from a biogas fermenter, genome sequencing and characterization.</title>
        <authorList>
            <person name="Rettenmaier R."/>
            <person name="Schneider M."/>
            <person name="Neuhaus K."/>
            <person name="Liebl W."/>
            <person name="Zverlov V."/>
        </authorList>
    </citation>
    <scope>NUCLEOTIDE SEQUENCE [LARGE SCALE GENOMIC DNA]</scope>
    <source>
        <strain evidence="7 8">249c-K6</strain>
    </source>
</reference>
<dbReference type="AlphaFoldDB" id="A0A7C8HFK6"/>
<evidence type="ECO:0000313" key="8">
    <source>
        <dbReference type="Proteomes" id="UP000483018"/>
    </source>
</evidence>
<protein>
    <recommendedName>
        <fullName evidence="6">O-antigen ligase-related domain-containing protein</fullName>
    </recommendedName>
</protein>
<feature type="transmembrane region" description="Helical" evidence="5">
    <location>
        <begin position="7"/>
        <end position="27"/>
    </location>
</feature>